<feature type="transmembrane region" description="Helical" evidence="1">
    <location>
        <begin position="5"/>
        <end position="24"/>
    </location>
</feature>
<feature type="transmembrane region" description="Helical" evidence="1">
    <location>
        <begin position="316"/>
        <end position="335"/>
    </location>
</feature>
<protein>
    <recommendedName>
        <fullName evidence="4">Glucosyl transferase GtrII</fullName>
    </recommendedName>
</protein>
<keyword evidence="3" id="KW-1185">Reference proteome</keyword>
<sequence length="566" mass="65692">MGRRYYVAFFSLNTIIMIYFWHILGPNYTPLNDGWVMLTNLENGGFSLDWFVKNIFSYGGDPRIFRRTPYVIAGLLNGNNILVLKSILFSVVLMQVWGVYLVIDKFFPDNKLFSSVASLLTMYYPYDGTMFWLGAFGVNIGFCLGVFSIFFFIRSTAKESKLQFIISIILLYISCRTYSGYLPGFAAVVFIYIIIQRSEWKKWWMKAVIYFTTLLAHIWMYISRALSGTGREGAVADTNLESLGEGFLNALYIVYVDWILELLRISNFKTEYFLIILCIIGMYFYFIYVNEEKDLLIKNENTYCYFDGSKAKNITFVLFLISLVFLVSGYAPFAISDIRMGNERQLLFARSGAVILYSWIFIYYIRKLLSKQKKDTTCIAILAISLIVSLAIQNKAAIANEYSTASEIQRIFLGDMADAAPEISKDTHLVIYLKDHSFIVNKQLSMLLNRPQFPIRHLYEDSQINATTISPFYLNRFDAKIKGDETLYVRNKSININELAILYYDFEYGFKPLEKFSYQGGEKASSFTIDLPNENRLSYEDKYLTKRQKWFISERDRLVDKYGVSR</sequence>
<organism evidence="2 3">
    <name type="scientific">Tindallia californiensis</name>
    <dbReference type="NCBI Taxonomy" id="159292"/>
    <lineage>
        <taxon>Bacteria</taxon>
        <taxon>Bacillati</taxon>
        <taxon>Bacillota</taxon>
        <taxon>Clostridia</taxon>
        <taxon>Peptostreptococcales</taxon>
        <taxon>Tindalliaceae</taxon>
        <taxon>Tindallia</taxon>
    </lineage>
</organism>
<feature type="transmembrane region" description="Helical" evidence="1">
    <location>
        <begin position="272"/>
        <end position="289"/>
    </location>
</feature>
<dbReference type="Proteomes" id="UP000199230">
    <property type="component" value="Unassembled WGS sequence"/>
</dbReference>
<evidence type="ECO:0000313" key="3">
    <source>
        <dbReference type="Proteomes" id="UP000199230"/>
    </source>
</evidence>
<proteinExistence type="predicted"/>
<gene>
    <name evidence="2" type="ORF">SAMN05192546_106136</name>
</gene>
<keyword evidence="1" id="KW-0472">Membrane</keyword>
<feature type="transmembrane region" description="Helical" evidence="1">
    <location>
        <begin position="377"/>
        <end position="393"/>
    </location>
</feature>
<keyword evidence="1" id="KW-0812">Transmembrane</keyword>
<name>A0A1H3PCI4_9FIRM</name>
<dbReference type="AlphaFoldDB" id="A0A1H3PCI4"/>
<evidence type="ECO:0000256" key="1">
    <source>
        <dbReference type="SAM" id="Phobius"/>
    </source>
</evidence>
<reference evidence="2 3" key="1">
    <citation type="submission" date="2016-10" db="EMBL/GenBank/DDBJ databases">
        <authorList>
            <person name="de Groot N.N."/>
        </authorList>
    </citation>
    <scope>NUCLEOTIDE SEQUENCE [LARGE SCALE GENOMIC DNA]</scope>
    <source>
        <strain evidence="2 3">APO</strain>
    </source>
</reference>
<feature type="transmembrane region" description="Helical" evidence="1">
    <location>
        <begin position="165"/>
        <end position="195"/>
    </location>
</feature>
<dbReference type="EMBL" id="FNPV01000006">
    <property type="protein sequence ID" value="SDY98771.1"/>
    <property type="molecule type" value="Genomic_DNA"/>
</dbReference>
<dbReference type="RefSeq" id="WP_093313883.1">
    <property type="nucleotide sequence ID" value="NZ_FNPV01000006.1"/>
</dbReference>
<evidence type="ECO:0000313" key="2">
    <source>
        <dbReference type="EMBL" id="SDY98771.1"/>
    </source>
</evidence>
<feature type="transmembrane region" description="Helical" evidence="1">
    <location>
        <begin position="347"/>
        <end position="365"/>
    </location>
</feature>
<accession>A0A1H3PCI4</accession>
<evidence type="ECO:0008006" key="4">
    <source>
        <dbReference type="Google" id="ProtNLM"/>
    </source>
</evidence>
<dbReference type="STRING" id="159292.SAMN05192546_106136"/>
<feature type="transmembrane region" description="Helical" evidence="1">
    <location>
        <begin position="207"/>
        <end position="226"/>
    </location>
</feature>
<feature type="transmembrane region" description="Helical" evidence="1">
    <location>
        <begin position="81"/>
        <end position="103"/>
    </location>
</feature>
<feature type="transmembrane region" description="Helical" evidence="1">
    <location>
        <begin position="132"/>
        <end position="153"/>
    </location>
</feature>
<keyword evidence="1" id="KW-1133">Transmembrane helix</keyword>